<protein>
    <submittedName>
        <fullName evidence="2">Uncharacterized protein</fullName>
    </submittedName>
</protein>
<feature type="region of interest" description="Disordered" evidence="1">
    <location>
        <begin position="93"/>
        <end position="125"/>
    </location>
</feature>
<name>A0A9P1MZB4_9PELO</name>
<comment type="caution">
    <text evidence="2">The sequence shown here is derived from an EMBL/GenBank/DDBJ whole genome shotgun (WGS) entry which is preliminary data.</text>
</comment>
<gene>
    <name evidence="2" type="ORF">CAMP_LOCUS6945</name>
</gene>
<sequence>MEITNENNTQQEIIPVQYSLEERVQLLELRMEELVEAKNYMNMMLKGTTEAQHRNNTLLDELSDGQKKMMKNIKNITHSVRFKDQPVVEKHVYDQDAGIAPTATQKEKDKKKSGSKKKSPLARKAEINQLMKFLRDFSMKNAKN</sequence>
<proteinExistence type="predicted"/>
<organism evidence="2 3">
    <name type="scientific">Caenorhabditis angaria</name>
    <dbReference type="NCBI Taxonomy" id="860376"/>
    <lineage>
        <taxon>Eukaryota</taxon>
        <taxon>Metazoa</taxon>
        <taxon>Ecdysozoa</taxon>
        <taxon>Nematoda</taxon>
        <taxon>Chromadorea</taxon>
        <taxon>Rhabditida</taxon>
        <taxon>Rhabditina</taxon>
        <taxon>Rhabditomorpha</taxon>
        <taxon>Rhabditoidea</taxon>
        <taxon>Rhabditidae</taxon>
        <taxon>Peloderinae</taxon>
        <taxon>Caenorhabditis</taxon>
    </lineage>
</organism>
<evidence type="ECO:0000313" key="2">
    <source>
        <dbReference type="EMBL" id="CAI5444308.1"/>
    </source>
</evidence>
<dbReference type="EMBL" id="CANHGI010000003">
    <property type="protein sequence ID" value="CAI5444308.1"/>
    <property type="molecule type" value="Genomic_DNA"/>
</dbReference>
<reference evidence="2" key="1">
    <citation type="submission" date="2022-11" db="EMBL/GenBank/DDBJ databases">
        <authorList>
            <person name="Kikuchi T."/>
        </authorList>
    </citation>
    <scope>NUCLEOTIDE SEQUENCE</scope>
    <source>
        <strain evidence="2">PS1010</strain>
    </source>
</reference>
<accession>A0A9P1MZB4</accession>
<keyword evidence="3" id="KW-1185">Reference proteome</keyword>
<dbReference type="AlphaFoldDB" id="A0A9P1MZB4"/>
<evidence type="ECO:0000313" key="3">
    <source>
        <dbReference type="Proteomes" id="UP001152747"/>
    </source>
</evidence>
<dbReference type="Proteomes" id="UP001152747">
    <property type="component" value="Unassembled WGS sequence"/>
</dbReference>
<evidence type="ECO:0000256" key="1">
    <source>
        <dbReference type="SAM" id="MobiDB-lite"/>
    </source>
</evidence>